<evidence type="ECO:0008006" key="10">
    <source>
        <dbReference type="Google" id="ProtNLM"/>
    </source>
</evidence>
<feature type="compositionally biased region" description="Gly residues" evidence="7">
    <location>
        <begin position="991"/>
        <end position="1002"/>
    </location>
</feature>
<dbReference type="PANTHER" id="PTHR23183">
    <property type="entry name" value="NOP14"/>
    <property type="match status" value="1"/>
</dbReference>
<feature type="compositionally biased region" description="Acidic residues" evidence="7">
    <location>
        <begin position="379"/>
        <end position="391"/>
    </location>
</feature>
<feature type="compositionally biased region" description="Basic residues" evidence="7">
    <location>
        <begin position="359"/>
        <end position="372"/>
    </location>
</feature>
<feature type="compositionally biased region" description="Basic and acidic residues" evidence="7">
    <location>
        <begin position="392"/>
        <end position="407"/>
    </location>
</feature>
<evidence type="ECO:0000256" key="4">
    <source>
        <dbReference type="ARBA" id="ARBA00022552"/>
    </source>
</evidence>
<dbReference type="EMBL" id="BLLK01000046">
    <property type="protein sequence ID" value="GFH53219.1"/>
    <property type="molecule type" value="Genomic_DNA"/>
</dbReference>
<comment type="caution">
    <text evidence="8">The sequence shown here is derived from an EMBL/GenBank/DDBJ whole genome shotgun (WGS) entry which is preliminary data.</text>
</comment>
<feature type="compositionally biased region" description="Acidic residues" evidence="7">
    <location>
        <begin position="450"/>
        <end position="463"/>
    </location>
</feature>
<feature type="compositionally biased region" description="Acidic residues" evidence="7">
    <location>
        <begin position="344"/>
        <end position="354"/>
    </location>
</feature>
<evidence type="ECO:0000256" key="2">
    <source>
        <dbReference type="ARBA" id="ARBA00007466"/>
    </source>
</evidence>
<keyword evidence="5" id="KW-0539">Nucleus</keyword>
<feature type="region of interest" description="Disordered" evidence="7">
    <location>
        <begin position="914"/>
        <end position="935"/>
    </location>
</feature>
<dbReference type="GO" id="GO:0032040">
    <property type="term" value="C:small-subunit processome"/>
    <property type="evidence" value="ECO:0007669"/>
    <property type="project" value="InterPro"/>
</dbReference>
<feature type="compositionally biased region" description="Basic and acidic residues" evidence="7">
    <location>
        <begin position="96"/>
        <end position="121"/>
    </location>
</feature>
<proteinExistence type="inferred from homology"/>
<comment type="subcellular location">
    <subcellularLocation>
        <location evidence="1">Nucleus</location>
        <location evidence="1">Nucleolus</location>
    </subcellularLocation>
</comment>
<feature type="region of interest" description="Disordered" evidence="7">
    <location>
        <begin position="38"/>
        <end position="139"/>
    </location>
</feature>
<protein>
    <recommendedName>
        <fullName evidence="10">Nucleolar protein 14</fullName>
    </recommendedName>
</protein>
<evidence type="ECO:0000256" key="1">
    <source>
        <dbReference type="ARBA" id="ARBA00004604"/>
    </source>
</evidence>
<feature type="region of interest" description="Disordered" evidence="7">
    <location>
        <begin position="991"/>
        <end position="1021"/>
    </location>
</feature>
<dbReference type="GO" id="GO:0030490">
    <property type="term" value="P:maturation of SSU-rRNA"/>
    <property type="evidence" value="ECO:0007669"/>
    <property type="project" value="TreeGrafter"/>
</dbReference>
<dbReference type="GO" id="GO:0030692">
    <property type="term" value="C:Noc4p-Nop14p complex"/>
    <property type="evidence" value="ECO:0007669"/>
    <property type="project" value="TreeGrafter"/>
</dbReference>
<dbReference type="AlphaFoldDB" id="A0AAD3CZ35"/>
<gene>
    <name evidence="8" type="ORF">CTEN210_09695</name>
</gene>
<keyword evidence="4" id="KW-0698">rRNA processing</keyword>
<feature type="compositionally biased region" description="Basic residues" evidence="7">
    <location>
        <begin position="1006"/>
        <end position="1021"/>
    </location>
</feature>
<organism evidence="8 9">
    <name type="scientific">Chaetoceros tenuissimus</name>
    <dbReference type="NCBI Taxonomy" id="426638"/>
    <lineage>
        <taxon>Eukaryota</taxon>
        <taxon>Sar</taxon>
        <taxon>Stramenopiles</taxon>
        <taxon>Ochrophyta</taxon>
        <taxon>Bacillariophyta</taxon>
        <taxon>Coscinodiscophyceae</taxon>
        <taxon>Chaetocerotophycidae</taxon>
        <taxon>Chaetocerotales</taxon>
        <taxon>Chaetocerotaceae</taxon>
        <taxon>Chaetoceros</taxon>
    </lineage>
</organism>
<evidence type="ECO:0000313" key="8">
    <source>
        <dbReference type="EMBL" id="GFH53219.1"/>
    </source>
</evidence>
<evidence type="ECO:0000256" key="3">
    <source>
        <dbReference type="ARBA" id="ARBA00022517"/>
    </source>
</evidence>
<feature type="region of interest" description="Disordered" evidence="7">
    <location>
        <begin position="312"/>
        <end position="331"/>
    </location>
</feature>
<comment type="function">
    <text evidence="6">Involved in nucleolar processing of pre-18S ribosomal RNA. Has a role in the nuclear export of 40S pre-ribosomal subunit to the cytoplasm.</text>
</comment>
<dbReference type="Gene3D" id="2.30.30.140">
    <property type="match status" value="1"/>
</dbReference>
<comment type="similarity">
    <text evidence="2">Belongs to the NOP14 family.</text>
</comment>
<feature type="region of interest" description="Disordered" evidence="7">
    <location>
        <begin position="178"/>
        <end position="221"/>
    </location>
</feature>
<evidence type="ECO:0000256" key="7">
    <source>
        <dbReference type="SAM" id="MobiDB-lite"/>
    </source>
</evidence>
<dbReference type="InterPro" id="IPR007276">
    <property type="entry name" value="Nop14"/>
</dbReference>
<feature type="region of interest" description="Disordered" evidence="7">
    <location>
        <begin position="338"/>
        <end position="463"/>
    </location>
</feature>
<keyword evidence="9" id="KW-1185">Reference proteome</keyword>
<dbReference type="CDD" id="cd04508">
    <property type="entry name" value="Tudor_SF"/>
    <property type="match status" value="1"/>
</dbReference>
<accession>A0AAD3CZ35</accession>
<name>A0AAD3CZ35_9STRA</name>
<feature type="region of interest" description="Disordered" evidence="7">
    <location>
        <begin position="1"/>
        <end position="23"/>
    </location>
</feature>
<dbReference type="Pfam" id="PF04147">
    <property type="entry name" value="Nop14"/>
    <property type="match status" value="1"/>
</dbReference>
<dbReference type="PANTHER" id="PTHR23183:SF0">
    <property type="entry name" value="NUCLEOLAR PROTEIN 14"/>
    <property type="match status" value="1"/>
</dbReference>
<sequence>MGKRKYKPKASSMPKGLPMPKNKKMRMEHNANVNPFESARASSAKAPKFKVHNRPISGRTSNDMKGAGSALKRAIENRKAGLKESMRKSKKAGSFVDRRIGESRKGEMTMEEKMMARMVRERAHRSKKSMKFSLDDDNEGMELTHRGKVIDDTYTGKIEPGDVILSDDDEERYGGQLERADTELHFGGGAFDRERVKQAASNPYGPSGGAQGESLGDRYRSRREELQDLIMRKKYEKAEKAKHKEEQAEMFEEFDENFKELAALLNFRDKEKDRKAHFEAKKAGTLSQEDQEMDEWEKEMKGYLFERKVKATDRTKTEEEIAKEEAEKLRELETRRLARMNGDFENDDFSDISDDEGRKGKKKRKDKKKKKSAERNPDELDSDSDSDDEELEQKFTEDGLIYVDKHGNFVKKYGEDEENDDETPEESSEDEDSDDLGDSDDDASVGSDDGLSEGEESELEDVIYEVGTKIKGKYMADQQMGSKGKWYKGTVKKVYEDERGNTLYELEYDDGDIEPDVRPENVRKQKETSDEVAAEKEKKAKLAAITNKRQKAKQKAIAEIPYVFEVPTTLEALGDMIATHASTGADASLIIQRIHTSNSVRLDHRNKEKMQNYYDVLLKRFIGVGDALYGGGNGGDELGRYSQLDELTKTLYNMAQDAPDSASAVWGRRLGIFQNAHAKRLRDSELLGLDSEEEFTAWPSTGTLLLLRAAGHIFPMTDLRHVVATPALLLLGQILGQSPVRSLEDVMKGLFCSTLMCQNTKDANRLAPEALAFLAGTINLFAEDIDEASRMTPIPTFASVGKIEEFQDLRSDVIVSSEKDFNLSLEREVMQSDTKAEAFDQISRALLRLQPTSKATKFPEAIAEEIQETANVMSQLLQDGQAREPLRRRSTARASELAIKTLAPRMEDPTKYVMAKDKNKSREQAEKDRLRREYKREHKAVSRELRLDAAFVESERRKEKQRKDDKARAARHKNFAWMEQEQATMNQQVAQGGGLLSGGGTGAARSKAKTGKIGMKKGGKF</sequence>
<dbReference type="Proteomes" id="UP001054902">
    <property type="component" value="Unassembled WGS sequence"/>
</dbReference>
<evidence type="ECO:0000256" key="6">
    <source>
        <dbReference type="ARBA" id="ARBA00024695"/>
    </source>
</evidence>
<evidence type="ECO:0000313" key="9">
    <source>
        <dbReference type="Proteomes" id="UP001054902"/>
    </source>
</evidence>
<feature type="compositionally biased region" description="Basic and acidic residues" evidence="7">
    <location>
        <begin position="73"/>
        <end position="87"/>
    </location>
</feature>
<feature type="compositionally biased region" description="Acidic residues" evidence="7">
    <location>
        <begin position="415"/>
        <end position="443"/>
    </location>
</feature>
<reference evidence="8 9" key="1">
    <citation type="journal article" date="2021" name="Sci. Rep.">
        <title>The genome of the diatom Chaetoceros tenuissimus carries an ancient integrated fragment of an extant virus.</title>
        <authorList>
            <person name="Hongo Y."/>
            <person name="Kimura K."/>
            <person name="Takaki Y."/>
            <person name="Yoshida Y."/>
            <person name="Baba S."/>
            <person name="Kobayashi G."/>
            <person name="Nagasaki K."/>
            <person name="Hano T."/>
            <person name="Tomaru Y."/>
        </authorList>
    </citation>
    <scope>NUCLEOTIDE SEQUENCE [LARGE SCALE GENOMIC DNA]</scope>
    <source>
        <strain evidence="8 9">NIES-3715</strain>
    </source>
</reference>
<keyword evidence="3" id="KW-0690">Ribosome biogenesis</keyword>
<evidence type="ECO:0000256" key="5">
    <source>
        <dbReference type="ARBA" id="ARBA00023242"/>
    </source>
</evidence>